<evidence type="ECO:0000256" key="1">
    <source>
        <dbReference type="SAM" id="SignalP"/>
    </source>
</evidence>
<comment type="caution">
    <text evidence="2">The sequence shown here is derived from an EMBL/GenBank/DDBJ whole genome shotgun (WGS) entry which is preliminary data.</text>
</comment>
<dbReference type="EMBL" id="BGPR01000205">
    <property type="protein sequence ID" value="GBM04614.1"/>
    <property type="molecule type" value="Genomic_DNA"/>
</dbReference>
<protein>
    <recommendedName>
        <fullName evidence="4">DUF19 domain-containing protein</fullName>
    </recommendedName>
</protein>
<evidence type="ECO:0000313" key="3">
    <source>
        <dbReference type="Proteomes" id="UP000499080"/>
    </source>
</evidence>
<keyword evidence="1" id="KW-0732">Signal</keyword>
<proteinExistence type="predicted"/>
<sequence length="233" mass="27256">MQLIPHILLMLEGFSTFLDETCDADCDNSSPVGDWRVEKLKCIVANEACFPCSEQLRRLCPKTLQFLNCKSRALEDCEELAAAPNTNLSVFTKYSMKMENIVRDVCNENSSFHKDYVSKINCYKRMYFKLTDYCWNMFNETERDFIEYLDLTDKEISDEIKCLMIGYQDACLAEKFLLFCGIDAQRIFVTTQRIFQDIFSLDCSQVDEELKLKFFSFCEKMWKISFEGTFGIV</sequence>
<evidence type="ECO:0008006" key="4">
    <source>
        <dbReference type="Google" id="ProtNLM"/>
    </source>
</evidence>
<organism evidence="2 3">
    <name type="scientific">Araneus ventricosus</name>
    <name type="common">Orbweaver spider</name>
    <name type="synonym">Epeira ventricosa</name>
    <dbReference type="NCBI Taxonomy" id="182803"/>
    <lineage>
        <taxon>Eukaryota</taxon>
        <taxon>Metazoa</taxon>
        <taxon>Ecdysozoa</taxon>
        <taxon>Arthropoda</taxon>
        <taxon>Chelicerata</taxon>
        <taxon>Arachnida</taxon>
        <taxon>Araneae</taxon>
        <taxon>Araneomorphae</taxon>
        <taxon>Entelegynae</taxon>
        <taxon>Araneoidea</taxon>
        <taxon>Araneidae</taxon>
        <taxon>Araneus</taxon>
    </lineage>
</organism>
<dbReference type="AlphaFoldDB" id="A0A4Y2CKZ9"/>
<feature type="chain" id="PRO_5021444289" description="DUF19 domain-containing protein" evidence="1">
    <location>
        <begin position="25"/>
        <end position="233"/>
    </location>
</feature>
<name>A0A4Y2CKZ9_ARAVE</name>
<accession>A0A4Y2CKZ9</accession>
<reference evidence="2 3" key="1">
    <citation type="journal article" date="2019" name="Sci. Rep.">
        <title>Orb-weaving spider Araneus ventricosus genome elucidates the spidroin gene catalogue.</title>
        <authorList>
            <person name="Kono N."/>
            <person name="Nakamura H."/>
            <person name="Ohtoshi R."/>
            <person name="Moran D.A.P."/>
            <person name="Shinohara A."/>
            <person name="Yoshida Y."/>
            <person name="Fujiwara M."/>
            <person name="Mori M."/>
            <person name="Tomita M."/>
            <person name="Arakawa K."/>
        </authorList>
    </citation>
    <scope>NUCLEOTIDE SEQUENCE [LARGE SCALE GENOMIC DNA]</scope>
</reference>
<gene>
    <name evidence="2" type="ORF">AVEN_75575_1</name>
</gene>
<dbReference type="OrthoDB" id="6420751at2759"/>
<keyword evidence="3" id="KW-1185">Reference proteome</keyword>
<dbReference type="Proteomes" id="UP000499080">
    <property type="component" value="Unassembled WGS sequence"/>
</dbReference>
<feature type="signal peptide" evidence="1">
    <location>
        <begin position="1"/>
        <end position="24"/>
    </location>
</feature>
<evidence type="ECO:0000313" key="2">
    <source>
        <dbReference type="EMBL" id="GBM04614.1"/>
    </source>
</evidence>